<proteinExistence type="predicted"/>
<dbReference type="Proteomes" id="UP000007963">
    <property type="component" value="Unassembled WGS sequence"/>
</dbReference>
<name>Q0C954_ASPTN</name>
<evidence type="ECO:0000313" key="3">
    <source>
        <dbReference type="EMBL" id="EAU29971.1"/>
    </source>
</evidence>
<feature type="compositionally biased region" description="Polar residues" evidence="1">
    <location>
        <begin position="102"/>
        <end position="112"/>
    </location>
</feature>
<evidence type="ECO:0000313" key="4">
    <source>
        <dbReference type="Proteomes" id="UP000007963"/>
    </source>
</evidence>
<dbReference type="InterPro" id="IPR003615">
    <property type="entry name" value="HNH_nuc"/>
</dbReference>
<feature type="domain" description="HNH nuclease" evidence="2">
    <location>
        <begin position="159"/>
        <end position="239"/>
    </location>
</feature>
<protein>
    <recommendedName>
        <fullName evidence="2">HNH nuclease domain-containing protein</fullName>
    </recommendedName>
</protein>
<evidence type="ECO:0000259" key="2">
    <source>
        <dbReference type="Pfam" id="PF13391"/>
    </source>
</evidence>
<dbReference type="VEuPathDB" id="FungiDB:ATEG_09780"/>
<sequence length="359" mass="40925">MPPSVAPELLSNERARLIQQLSDVCKIHHVDLATHSMLWLSDIEVLRTMLRETQSGGIRANLVFSCLTNPERTVRTLKYWLGEEIEPELDFDHTQPVDLADQSPTPAESPQAPQKRKFKGRDRSSSKIPRRSEPVAGQDRTERCDTAKGMALERDDGLCIVTRMGEPVSPCHIYPSTVGKMPTQERRSFWSLLSLFWSHETVDKWEEHISGPDGTGIISNLLCLSESVHGLWRKARFALEPVAMSEDKTSLILRFWWLPLRKYSKWVRMTDAPSLPSDLDAGPFNAKLWDCVMEERIRSGHLFTVTTADPESMPLPSFELVRMQWILNRVAAMCGAADVAEEESVEFFDDDDRVDFRSR</sequence>
<dbReference type="OMA" id="EWFRAIQ"/>
<accession>Q0C954</accession>
<feature type="region of interest" description="Disordered" evidence="1">
    <location>
        <begin position="95"/>
        <end position="148"/>
    </location>
</feature>
<dbReference type="EMBL" id="CH476608">
    <property type="protein sequence ID" value="EAU29971.1"/>
    <property type="molecule type" value="Genomic_DNA"/>
</dbReference>
<evidence type="ECO:0000256" key="1">
    <source>
        <dbReference type="SAM" id="MobiDB-lite"/>
    </source>
</evidence>
<dbReference type="eggNOG" id="ENOG502S620">
    <property type="taxonomic scope" value="Eukaryota"/>
</dbReference>
<dbReference type="GeneID" id="4354199"/>
<dbReference type="HOGENOM" id="CLU_039755_3_0_1"/>
<dbReference type="OrthoDB" id="5416097at2759"/>
<dbReference type="AlphaFoldDB" id="Q0C954"/>
<dbReference type="Pfam" id="PF13391">
    <property type="entry name" value="HNH_2"/>
    <property type="match status" value="1"/>
</dbReference>
<organism evidence="3 4">
    <name type="scientific">Aspergillus terreus (strain NIH 2624 / FGSC A1156)</name>
    <dbReference type="NCBI Taxonomy" id="341663"/>
    <lineage>
        <taxon>Eukaryota</taxon>
        <taxon>Fungi</taxon>
        <taxon>Dikarya</taxon>
        <taxon>Ascomycota</taxon>
        <taxon>Pezizomycotina</taxon>
        <taxon>Eurotiomycetes</taxon>
        <taxon>Eurotiomycetidae</taxon>
        <taxon>Eurotiales</taxon>
        <taxon>Aspergillaceae</taxon>
        <taxon>Aspergillus</taxon>
        <taxon>Aspergillus subgen. Circumdati</taxon>
    </lineage>
</organism>
<dbReference type="RefSeq" id="XP_001218402.1">
    <property type="nucleotide sequence ID" value="XM_001218401.1"/>
</dbReference>
<gene>
    <name evidence="3" type="ORF">ATEG_09780</name>
</gene>
<feature type="compositionally biased region" description="Basic and acidic residues" evidence="1">
    <location>
        <begin position="121"/>
        <end position="148"/>
    </location>
</feature>
<reference evidence="4" key="1">
    <citation type="submission" date="2005-09" db="EMBL/GenBank/DDBJ databases">
        <title>Annotation of the Aspergillus terreus NIH2624 genome.</title>
        <authorList>
            <person name="Birren B.W."/>
            <person name="Lander E.S."/>
            <person name="Galagan J.E."/>
            <person name="Nusbaum C."/>
            <person name="Devon K."/>
            <person name="Henn M."/>
            <person name="Ma L.-J."/>
            <person name="Jaffe D.B."/>
            <person name="Butler J."/>
            <person name="Alvarez P."/>
            <person name="Gnerre S."/>
            <person name="Grabherr M."/>
            <person name="Kleber M."/>
            <person name="Mauceli E.W."/>
            <person name="Brockman W."/>
            <person name="Rounsley S."/>
            <person name="Young S.K."/>
            <person name="LaButti K."/>
            <person name="Pushparaj V."/>
            <person name="DeCaprio D."/>
            <person name="Crawford M."/>
            <person name="Koehrsen M."/>
            <person name="Engels R."/>
            <person name="Montgomery P."/>
            <person name="Pearson M."/>
            <person name="Howarth C."/>
            <person name="Larson L."/>
            <person name="Luoma S."/>
            <person name="White J."/>
            <person name="Alvarado L."/>
            <person name="Kodira C.D."/>
            <person name="Zeng Q."/>
            <person name="Oleary S."/>
            <person name="Yandava C."/>
            <person name="Denning D.W."/>
            <person name="Nierman W.C."/>
            <person name="Milne T."/>
            <person name="Madden K."/>
        </authorList>
    </citation>
    <scope>NUCLEOTIDE SEQUENCE [LARGE SCALE GENOMIC DNA]</scope>
    <source>
        <strain evidence="4">NIH 2624 / FGSC A1156</strain>
    </source>
</reference>